<reference evidence="3" key="1">
    <citation type="submission" date="2016-09" db="EMBL/GenBank/DDBJ databases">
        <authorList>
            <person name="Hebert L."/>
            <person name="Moumen B."/>
        </authorList>
    </citation>
    <scope>NUCLEOTIDE SEQUENCE [LARGE SCALE GENOMIC DNA]</scope>
    <source>
        <strain evidence="3">OVI</strain>
    </source>
</reference>
<evidence type="ECO:0000256" key="2">
    <source>
        <dbReference type="SAM" id="MobiDB-lite"/>
    </source>
</evidence>
<dbReference type="GeneID" id="92380180"/>
<feature type="region of interest" description="Disordered" evidence="2">
    <location>
        <begin position="421"/>
        <end position="446"/>
    </location>
</feature>
<feature type="coiled-coil region" evidence="1">
    <location>
        <begin position="708"/>
        <end position="754"/>
    </location>
</feature>
<sequence length="904" mass="97321">MTITVDLFGEADCNDGEGHMWSADVAKFTEVPEVPRVFADSQHYITYTTKKGNSLRVVKRLNLARGTVRGHTTPIHSVRFVNYRSNVAASASKGEFFVWVVTDSGEGGTGRPSADAELTINMYFRLSDPVTISCFSFFINAENKRPDVLVLHDQQASILDSSALIALYRDTPLTATLKQNSTALRKLASNVTANTLCSVGSGGWFAFTTDSNMVAACTLQNRNTPPWSCCEGAPVHSLHLLDTPHAEKTTLVASCSRVVYQWSLSGASEPTLLRKFAVDGTIVSLEGSRDSFAVFNDKRKLAVVRIQSPKEFTCTRYTLPWQVRRRGTCFNCVGGESYIMADNDDRLTVMQLKANASSGAGKRESPLNTRRSPAGAAKPASNVLAPTTGTKIKSNSSTQPTGSIIANLVNRLGICSVGMAPPASSNTSSPATATATGSAPDVTSASANATQRGALHGYSNQPVTAGLGSGSSAGASKVFTPALSKSLAASAGRGHGSSSISPASAQLSAAVNANNLTHSSRPALHNASLPQAPTDGVLATVLQQTEDEVHQELERLDSVMKNTLQVLQLTPDTIHRAHEQLLSLSLEAQMTELQQQQERQKNASLSNSAGFTPFETCVLLSILDPLSQSIANGLTRGVEDAMMANLEHGVRHALVNRARTTQKSAMKARLDEVLKESSSQFLAQVEQTVRNVVENELAEVFGDINGLLTALENDNVRLQRELEAIMASDVITEMKKTREELESLREAVTNQQLAIGTGSQLVSRPSPETVLSTTTELIQQQQYRQGLEYIIMAEQPQLVLQLFVALKKKTENVYSALIEDPATPNDVWLRVIVQITGAATSEKDIDAVVGVLIDILSEREQLLQKTGPTAKLTESLHSFVTVGKSGRKCSAGLRNFKNLEKLLP</sequence>
<feature type="coiled-coil region" evidence="1">
    <location>
        <begin position="542"/>
        <end position="603"/>
    </location>
</feature>
<organism evidence="3 4">
    <name type="scientific">Trypanosoma equiperdum</name>
    <dbReference type="NCBI Taxonomy" id="5694"/>
    <lineage>
        <taxon>Eukaryota</taxon>
        <taxon>Discoba</taxon>
        <taxon>Euglenozoa</taxon>
        <taxon>Kinetoplastea</taxon>
        <taxon>Metakinetoplastina</taxon>
        <taxon>Trypanosomatida</taxon>
        <taxon>Trypanosomatidae</taxon>
        <taxon>Trypanosoma</taxon>
    </lineage>
</organism>
<proteinExistence type="predicted"/>
<dbReference type="RefSeq" id="XP_067077312.1">
    <property type="nucleotide sequence ID" value="XM_067221211.1"/>
</dbReference>
<accession>A0A1G4I1Z0</accession>
<evidence type="ECO:0000313" key="4">
    <source>
        <dbReference type="Proteomes" id="UP000195570"/>
    </source>
</evidence>
<feature type="compositionally biased region" description="Low complexity" evidence="2">
    <location>
        <begin position="421"/>
        <end position="440"/>
    </location>
</feature>
<evidence type="ECO:0000313" key="3">
    <source>
        <dbReference type="EMBL" id="SCU65766.1"/>
    </source>
</evidence>
<gene>
    <name evidence="3" type="ORF">TEOVI_000624100</name>
</gene>
<dbReference type="VEuPathDB" id="TriTrypDB:TEOVI_000624100"/>
<comment type="caution">
    <text evidence="3">The sequence shown here is derived from an EMBL/GenBank/DDBJ whole genome shotgun (WGS) entry which is preliminary data.</text>
</comment>
<keyword evidence="4" id="KW-1185">Reference proteome</keyword>
<evidence type="ECO:0000256" key="1">
    <source>
        <dbReference type="SAM" id="Coils"/>
    </source>
</evidence>
<dbReference type="SUPFAM" id="SSF69322">
    <property type="entry name" value="Tricorn protease domain 2"/>
    <property type="match status" value="1"/>
</dbReference>
<dbReference type="Proteomes" id="UP000195570">
    <property type="component" value="Unassembled WGS sequence"/>
</dbReference>
<name>A0A1G4I1Z0_TRYEQ</name>
<keyword evidence="1" id="KW-0175">Coiled coil</keyword>
<feature type="region of interest" description="Disordered" evidence="2">
    <location>
        <begin position="355"/>
        <end position="400"/>
    </location>
</feature>
<feature type="compositionally biased region" description="Polar residues" evidence="2">
    <location>
        <begin position="384"/>
        <end position="400"/>
    </location>
</feature>
<dbReference type="EMBL" id="CZPT02000400">
    <property type="protein sequence ID" value="SCU65766.1"/>
    <property type="molecule type" value="Genomic_DNA"/>
</dbReference>
<dbReference type="AlphaFoldDB" id="A0A1G4I1Z0"/>
<protein>
    <submittedName>
        <fullName evidence="3">Immunodominant antigen, putative</fullName>
    </submittedName>
</protein>